<protein>
    <submittedName>
        <fullName evidence="1">Uncharacterized protein</fullName>
    </submittedName>
</protein>
<name>A0A8S9NT63_BRACR</name>
<evidence type="ECO:0000313" key="2">
    <source>
        <dbReference type="Proteomes" id="UP000712600"/>
    </source>
</evidence>
<dbReference type="Proteomes" id="UP000712600">
    <property type="component" value="Unassembled WGS sequence"/>
</dbReference>
<gene>
    <name evidence="1" type="ORF">F2Q69_00004210</name>
</gene>
<accession>A0A8S9NT63</accession>
<comment type="caution">
    <text evidence="1">The sequence shown here is derived from an EMBL/GenBank/DDBJ whole genome shotgun (WGS) entry which is preliminary data.</text>
</comment>
<evidence type="ECO:0000313" key="1">
    <source>
        <dbReference type="EMBL" id="KAF3505820.1"/>
    </source>
</evidence>
<organism evidence="1 2">
    <name type="scientific">Brassica cretica</name>
    <name type="common">Mustard</name>
    <dbReference type="NCBI Taxonomy" id="69181"/>
    <lineage>
        <taxon>Eukaryota</taxon>
        <taxon>Viridiplantae</taxon>
        <taxon>Streptophyta</taxon>
        <taxon>Embryophyta</taxon>
        <taxon>Tracheophyta</taxon>
        <taxon>Spermatophyta</taxon>
        <taxon>Magnoliopsida</taxon>
        <taxon>eudicotyledons</taxon>
        <taxon>Gunneridae</taxon>
        <taxon>Pentapetalae</taxon>
        <taxon>rosids</taxon>
        <taxon>malvids</taxon>
        <taxon>Brassicales</taxon>
        <taxon>Brassicaceae</taxon>
        <taxon>Brassiceae</taxon>
        <taxon>Brassica</taxon>
    </lineage>
</organism>
<dbReference type="AlphaFoldDB" id="A0A8S9NT63"/>
<proteinExistence type="predicted"/>
<reference evidence="1" key="1">
    <citation type="submission" date="2019-12" db="EMBL/GenBank/DDBJ databases">
        <title>Genome sequencing and annotation of Brassica cretica.</title>
        <authorList>
            <person name="Studholme D.J."/>
            <person name="Sarris P."/>
        </authorList>
    </citation>
    <scope>NUCLEOTIDE SEQUENCE</scope>
    <source>
        <strain evidence="1">PFS-109/04</strain>
        <tissue evidence="1">Leaf</tissue>
    </source>
</reference>
<dbReference type="EMBL" id="QGKX02001521">
    <property type="protein sequence ID" value="KAF3505820.1"/>
    <property type="molecule type" value="Genomic_DNA"/>
</dbReference>
<sequence length="78" mass="9230">MNNLQSRAVVVPIPLRQHLLRHSHRRQLLRHSRRRHLLLKSPSSFFCVNLDPNFNCMVSSSGMRKYPHRQYEVGKTPV</sequence>